<reference evidence="1 2" key="1">
    <citation type="submission" date="2022-08" db="EMBL/GenBank/DDBJ databases">
        <title>Reclassification of Massilia species as members of the genera Telluria, Duganella, Pseudoduganella, Mokoshia gen. nov. and Zemynaea gen. nov. using orthogonal and non-orthogonal genome-based approaches.</title>
        <authorList>
            <person name="Bowman J.P."/>
        </authorList>
    </citation>
    <scope>NUCLEOTIDE SEQUENCE [LARGE SCALE GENOMIC DNA]</scope>
    <source>
        <strain evidence="1 2">LMG 28164</strain>
    </source>
</reference>
<proteinExistence type="predicted"/>
<dbReference type="Proteomes" id="UP001205560">
    <property type="component" value="Unassembled WGS sequence"/>
</dbReference>
<organism evidence="1 2">
    <name type="scientific">Massilia norwichensis</name>
    <dbReference type="NCBI Taxonomy" id="1442366"/>
    <lineage>
        <taxon>Bacteria</taxon>
        <taxon>Pseudomonadati</taxon>
        <taxon>Pseudomonadota</taxon>
        <taxon>Betaproteobacteria</taxon>
        <taxon>Burkholderiales</taxon>
        <taxon>Oxalobacteraceae</taxon>
        <taxon>Telluria group</taxon>
        <taxon>Massilia</taxon>
    </lineage>
</organism>
<evidence type="ECO:0000313" key="2">
    <source>
        <dbReference type="Proteomes" id="UP001205560"/>
    </source>
</evidence>
<sequence length="176" mass="20194">MKVFRINQQQAYELVAKIPPGTQLISAIKQKWEVVVIPSDPKFLSGRFPKTITKYVDDSQKKSAILRCLSEIYAASCEENFLAAIEQSGIACKPAHTFKFEGGTHRLLELKPNKKDRLYFYPARDGRKVIFLLMAFHKKDQQTPDEVSGPCEEEIKKILRSRGNFEFNEEKNVAKK</sequence>
<keyword evidence="2" id="KW-1185">Reference proteome</keyword>
<dbReference type="RefSeq" id="WP_258847996.1">
    <property type="nucleotide sequence ID" value="NZ_JANUGX010000039.1"/>
</dbReference>
<gene>
    <name evidence="1" type="ORF">NX782_23860</name>
</gene>
<protein>
    <submittedName>
        <fullName evidence="1">Uncharacterized protein</fullName>
    </submittedName>
</protein>
<name>A0ABT2ADE5_9BURK</name>
<comment type="caution">
    <text evidence="1">The sequence shown here is derived from an EMBL/GenBank/DDBJ whole genome shotgun (WGS) entry which is preliminary data.</text>
</comment>
<accession>A0ABT2ADE5</accession>
<evidence type="ECO:0000313" key="1">
    <source>
        <dbReference type="EMBL" id="MCS0592226.1"/>
    </source>
</evidence>
<dbReference type="EMBL" id="JANUGX010000039">
    <property type="protein sequence ID" value="MCS0592226.1"/>
    <property type="molecule type" value="Genomic_DNA"/>
</dbReference>